<protein>
    <submittedName>
        <fullName evidence="2">Uncharacterized protein</fullName>
    </submittedName>
</protein>
<accession>A0A1Z5R957</accession>
<feature type="compositionally biased region" description="Basic residues" evidence="1">
    <location>
        <begin position="1"/>
        <end position="10"/>
    </location>
</feature>
<dbReference type="Gramene" id="OQU80109">
    <property type="protein sequence ID" value="OQU80109"/>
    <property type="gene ID" value="SORBI_3007G079901"/>
</dbReference>
<evidence type="ECO:0000256" key="1">
    <source>
        <dbReference type="SAM" id="MobiDB-lite"/>
    </source>
</evidence>
<evidence type="ECO:0000313" key="2">
    <source>
        <dbReference type="EMBL" id="OQU80109.1"/>
    </source>
</evidence>
<dbReference type="InParanoid" id="A0A1Z5R957"/>
<organism evidence="2 3">
    <name type="scientific">Sorghum bicolor</name>
    <name type="common">Sorghum</name>
    <name type="synonym">Sorghum vulgare</name>
    <dbReference type="NCBI Taxonomy" id="4558"/>
    <lineage>
        <taxon>Eukaryota</taxon>
        <taxon>Viridiplantae</taxon>
        <taxon>Streptophyta</taxon>
        <taxon>Embryophyta</taxon>
        <taxon>Tracheophyta</taxon>
        <taxon>Spermatophyta</taxon>
        <taxon>Magnoliopsida</taxon>
        <taxon>Liliopsida</taxon>
        <taxon>Poales</taxon>
        <taxon>Poaceae</taxon>
        <taxon>PACMAD clade</taxon>
        <taxon>Panicoideae</taxon>
        <taxon>Andropogonodae</taxon>
        <taxon>Andropogoneae</taxon>
        <taxon>Sorghinae</taxon>
        <taxon>Sorghum</taxon>
    </lineage>
</organism>
<dbReference type="Proteomes" id="UP000000768">
    <property type="component" value="Chromosome 7"/>
</dbReference>
<feature type="compositionally biased region" description="Low complexity" evidence="1">
    <location>
        <begin position="11"/>
        <end position="20"/>
    </location>
</feature>
<reference evidence="2 3" key="1">
    <citation type="journal article" date="2009" name="Nature">
        <title>The Sorghum bicolor genome and the diversification of grasses.</title>
        <authorList>
            <person name="Paterson A.H."/>
            <person name="Bowers J.E."/>
            <person name="Bruggmann R."/>
            <person name="Dubchak I."/>
            <person name="Grimwood J."/>
            <person name="Gundlach H."/>
            <person name="Haberer G."/>
            <person name="Hellsten U."/>
            <person name="Mitros T."/>
            <person name="Poliakov A."/>
            <person name="Schmutz J."/>
            <person name="Spannagl M."/>
            <person name="Tang H."/>
            <person name="Wang X."/>
            <person name="Wicker T."/>
            <person name="Bharti A.K."/>
            <person name="Chapman J."/>
            <person name="Feltus F.A."/>
            <person name="Gowik U."/>
            <person name="Grigoriev I.V."/>
            <person name="Lyons E."/>
            <person name="Maher C.A."/>
            <person name="Martis M."/>
            <person name="Narechania A."/>
            <person name="Otillar R.P."/>
            <person name="Penning B.W."/>
            <person name="Salamov A.A."/>
            <person name="Wang Y."/>
            <person name="Zhang L."/>
            <person name="Carpita N.C."/>
            <person name="Freeling M."/>
            <person name="Gingle A.R."/>
            <person name="Hash C.T."/>
            <person name="Keller B."/>
            <person name="Klein P."/>
            <person name="Kresovich S."/>
            <person name="McCann M.C."/>
            <person name="Ming R."/>
            <person name="Peterson D.G."/>
            <person name="Mehboob-ur-Rahman"/>
            <person name="Ware D."/>
            <person name="Westhoff P."/>
            <person name="Mayer K.F."/>
            <person name="Messing J."/>
            <person name="Rokhsar D.S."/>
        </authorList>
    </citation>
    <scope>NUCLEOTIDE SEQUENCE [LARGE SCALE GENOMIC DNA]</scope>
    <source>
        <strain evidence="3">cv. BTx623</strain>
    </source>
</reference>
<dbReference type="AlphaFoldDB" id="A0A1Z5R957"/>
<reference evidence="3" key="2">
    <citation type="journal article" date="2018" name="Plant J.">
        <title>The Sorghum bicolor reference genome: improved assembly, gene annotations, a transcriptome atlas, and signatures of genome organization.</title>
        <authorList>
            <person name="McCormick R.F."/>
            <person name="Truong S.K."/>
            <person name="Sreedasyam A."/>
            <person name="Jenkins J."/>
            <person name="Shu S."/>
            <person name="Sims D."/>
            <person name="Kennedy M."/>
            <person name="Amirebrahimi M."/>
            <person name="Weers B.D."/>
            <person name="McKinley B."/>
            <person name="Mattison A."/>
            <person name="Morishige D.T."/>
            <person name="Grimwood J."/>
            <person name="Schmutz J."/>
            <person name="Mullet J.E."/>
        </authorList>
    </citation>
    <scope>NUCLEOTIDE SEQUENCE [LARGE SCALE GENOMIC DNA]</scope>
    <source>
        <strain evidence="3">cv. BTx623</strain>
    </source>
</reference>
<name>A0A1Z5R957_SORBI</name>
<proteinExistence type="predicted"/>
<sequence length="263" mass="27324">MAGGRRRTRRAVAMATAEEGSSGGGSGAGFLVLSWIAAAPALAGFPSRPAAPAPLALALAGCPAAPQLLNGAGIATVAVPVRNYRCSRALAPTGEEGDMDDFPVSPLPPSLPPSPFRNLHIIREEGYGIRCAASFLRLPLRDLHGTEDEDDGGGSNEVDLRDVVVARVSAGEGSYCGDLAIGGCDGGPTRLEAGRFRAWRGVGWVWRNFQPTCGASEGRTGSKEGLSPPVRGEWGPGGFKLPMWSEQGWHVPFFFLIGASGAT</sequence>
<feature type="region of interest" description="Disordered" evidence="1">
    <location>
        <begin position="1"/>
        <end position="23"/>
    </location>
</feature>
<keyword evidence="3" id="KW-1185">Reference proteome</keyword>
<gene>
    <name evidence="2" type="ORF">SORBI_3007G079901</name>
</gene>
<evidence type="ECO:0000313" key="3">
    <source>
        <dbReference type="Proteomes" id="UP000000768"/>
    </source>
</evidence>
<dbReference type="EMBL" id="CM000766">
    <property type="protein sequence ID" value="OQU80109.1"/>
    <property type="molecule type" value="Genomic_DNA"/>
</dbReference>